<feature type="site" description="Transition state stabilizer" evidence="19">
    <location>
        <position position="533"/>
    </location>
</feature>
<evidence type="ECO:0000313" key="29">
    <source>
        <dbReference type="RefSeq" id="XP_055867800.1"/>
    </source>
</evidence>
<evidence type="ECO:0000256" key="2">
    <source>
        <dbReference type="ARBA" id="ARBA00004606"/>
    </source>
</evidence>
<accession>A0A9W2YYL2</accession>
<feature type="compositionally biased region" description="Polar residues" evidence="20">
    <location>
        <begin position="112"/>
        <end position="128"/>
    </location>
</feature>
<dbReference type="GO" id="GO:0043171">
    <property type="term" value="P:peptide catabolic process"/>
    <property type="evidence" value="ECO:0007669"/>
    <property type="project" value="TreeGrafter"/>
</dbReference>
<feature type="active site" description="Proton acceptor" evidence="17">
    <location>
        <position position="448"/>
    </location>
</feature>
<dbReference type="GO" id="GO:0005737">
    <property type="term" value="C:cytoplasm"/>
    <property type="evidence" value="ECO:0007669"/>
    <property type="project" value="TreeGrafter"/>
</dbReference>
<evidence type="ECO:0000256" key="7">
    <source>
        <dbReference type="ARBA" id="ARBA00022692"/>
    </source>
</evidence>
<evidence type="ECO:0000256" key="5">
    <source>
        <dbReference type="ARBA" id="ARBA00022475"/>
    </source>
</evidence>
<dbReference type="GeneID" id="106062333"/>
<evidence type="ECO:0000256" key="13">
    <source>
        <dbReference type="ARBA" id="ARBA00023049"/>
    </source>
</evidence>
<dbReference type="FunFam" id="2.60.40.1730:FF:000012">
    <property type="entry name" value="Aminopeptidase N"/>
    <property type="match status" value="1"/>
</dbReference>
<evidence type="ECO:0000256" key="19">
    <source>
        <dbReference type="PIRSR" id="PIRSR634016-4"/>
    </source>
</evidence>
<dbReference type="InterPro" id="IPR045357">
    <property type="entry name" value="Aminopeptidase_N-like_N"/>
</dbReference>
<reference evidence="26 27" key="1">
    <citation type="submission" date="2025-04" db="UniProtKB">
        <authorList>
            <consortium name="RefSeq"/>
        </authorList>
    </citation>
    <scope>IDENTIFICATION</scope>
</reference>
<evidence type="ECO:0000256" key="9">
    <source>
        <dbReference type="ARBA" id="ARBA00022801"/>
    </source>
</evidence>
<keyword evidence="10 18" id="KW-0862">Zinc</keyword>
<dbReference type="FunFam" id="1.10.390.10:FF:000001">
    <property type="entry name" value="Aminopeptidase"/>
    <property type="match status" value="1"/>
</dbReference>
<evidence type="ECO:0000313" key="25">
    <source>
        <dbReference type="Proteomes" id="UP001165740"/>
    </source>
</evidence>
<evidence type="ECO:0000259" key="23">
    <source>
        <dbReference type="Pfam" id="PF11838"/>
    </source>
</evidence>
<dbReference type="RefSeq" id="XP_055867797.1">
    <property type="nucleotide sequence ID" value="XM_056011822.1"/>
</dbReference>
<keyword evidence="16" id="KW-0325">Glycoprotein</keyword>
<feature type="compositionally biased region" description="Low complexity" evidence="20">
    <location>
        <begin position="95"/>
        <end position="109"/>
    </location>
</feature>
<evidence type="ECO:0000256" key="15">
    <source>
        <dbReference type="ARBA" id="ARBA00023157"/>
    </source>
</evidence>
<dbReference type="OrthoDB" id="510539at2759"/>
<dbReference type="InterPro" id="IPR027268">
    <property type="entry name" value="Peptidase_M4/M1_CTD_sf"/>
</dbReference>
<feature type="region of interest" description="Disordered" evidence="20">
    <location>
        <begin position="95"/>
        <end position="128"/>
    </location>
</feature>
<keyword evidence="12 21" id="KW-1133">Transmembrane helix</keyword>
<evidence type="ECO:0000256" key="16">
    <source>
        <dbReference type="ARBA" id="ARBA00023180"/>
    </source>
</evidence>
<feature type="binding site" evidence="18">
    <location>
        <position position="470"/>
    </location>
    <ligand>
        <name>Zn(2+)</name>
        <dbReference type="ChEBI" id="CHEBI:29105"/>
        <note>catalytic</note>
    </ligand>
</feature>
<protein>
    <submittedName>
        <fullName evidence="26 27">Aminopeptidase N-like</fullName>
    </submittedName>
</protein>
<keyword evidence="5" id="KW-1003">Cell membrane</keyword>
<dbReference type="PRINTS" id="PR00756">
    <property type="entry name" value="ALADIPTASE"/>
</dbReference>
<feature type="domain" description="Aminopeptidase N-like N-terminal" evidence="24">
    <location>
        <begin position="144"/>
        <end position="340"/>
    </location>
</feature>
<evidence type="ECO:0000259" key="24">
    <source>
        <dbReference type="Pfam" id="PF17900"/>
    </source>
</evidence>
<keyword evidence="15" id="KW-1015">Disulfide bond</keyword>
<dbReference type="SUPFAM" id="SSF63737">
    <property type="entry name" value="Leukotriene A4 hydrolase N-terminal domain"/>
    <property type="match status" value="1"/>
</dbReference>
<dbReference type="GO" id="GO:0006508">
    <property type="term" value="P:proteolysis"/>
    <property type="evidence" value="ECO:0007669"/>
    <property type="project" value="UniProtKB-KW"/>
</dbReference>
<dbReference type="InterPro" id="IPR034016">
    <property type="entry name" value="M1_APN-typ"/>
</dbReference>
<dbReference type="Gene3D" id="1.25.50.20">
    <property type="match status" value="1"/>
</dbReference>
<evidence type="ECO:0000256" key="17">
    <source>
        <dbReference type="PIRSR" id="PIRSR634016-1"/>
    </source>
</evidence>
<evidence type="ECO:0000313" key="28">
    <source>
        <dbReference type="RefSeq" id="XP_055867799.1"/>
    </source>
</evidence>
<dbReference type="RefSeq" id="XP_055867798.1">
    <property type="nucleotide sequence ID" value="XM_056011823.1"/>
</dbReference>
<dbReference type="InterPro" id="IPR014782">
    <property type="entry name" value="Peptidase_M1_dom"/>
</dbReference>
<evidence type="ECO:0000256" key="3">
    <source>
        <dbReference type="ARBA" id="ARBA00010136"/>
    </source>
</evidence>
<dbReference type="PANTHER" id="PTHR11533:SF294">
    <property type="entry name" value="THYROTROPIN-RELEASING HORMONE-DEGRADING ECTOENZYME"/>
    <property type="match status" value="1"/>
</dbReference>
<feature type="domain" description="ERAP1-like C-terminal" evidence="23">
    <location>
        <begin position="692"/>
        <end position="1013"/>
    </location>
</feature>
<evidence type="ECO:0000256" key="8">
    <source>
        <dbReference type="ARBA" id="ARBA00022723"/>
    </source>
</evidence>
<dbReference type="PANTHER" id="PTHR11533">
    <property type="entry name" value="PROTEASE M1 ZINC METALLOPROTEASE"/>
    <property type="match status" value="1"/>
</dbReference>
<dbReference type="FunFam" id="1.25.50.20:FF:000001">
    <property type="entry name" value="Aminopeptidase"/>
    <property type="match status" value="1"/>
</dbReference>
<keyword evidence="9" id="KW-0378">Hydrolase</keyword>
<keyword evidence="6" id="KW-0645">Protease</keyword>
<dbReference type="RefSeq" id="XP_055867800.1">
    <property type="nucleotide sequence ID" value="XM_056011825.1"/>
</dbReference>
<keyword evidence="13" id="KW-0482">Metalloprotease</keyword>
<keyword evidence="7 21" id="KW-0812">Transmembrane</keyword>
<evidence type="ECO:0000313" key="27">
    <source>
        <dbReference type="RefSeq" id="XP_055867798.1"/>
    </source>
</evidence>
<dbReference type="CDD" id="cd09601">
    <property type="entry name" value="M1_APN-Q_like"/>
    <property type="match status" value="1"/>
</dbReference>
<dbReference type="GO" id="GO:0005886">
    <property type="term" value="C:plasma membrane"/>
    <property type="evidence" value="ECO:0007669"/>
    <property type="project" value="UniProtKB-SubCell"/>
</dbReference>
<comment type="cofactor">
    <cofactor evidence="18">
        <name>Zn(2+)</name>
        <dbReference type="ChEBI" id="CHEBI:29105"/>
    </cofactor>
    <text evidence="18">Binds 1 zinc ion per subunit.</text>
</comment>
<dbReference type="InterPro" id="IPR050344">
    <property type="entry name" value="Peptidase_M1_aminopeptidases"/>
</dbReference>
<dbReference type="Pfam" id="PF01433">
    <property type="entry name" value="Peptidase_M1"/>
    <property type="match status" value="1"/>
</dbReference>
<dbReference type="Proteomes" id="UP001165740">
    <property type="component" value="Chromosome 15"/>
</dbReference>
<dbReference type="FunFam" id="2.60.40.1910:FF:000006">
    <property type="entry name" value="Aminopeptidase"/>
    <property type="match status" value="1"/>
</dbReference>
<feature type="domain" description="Peptidase M1 membrane alanine aminopeptidase" evidence="22">
    <location>
        <begin position="375"/>
        <end position="597"/>
    </location>
</feature>
<dbReference type="InterPro" id="IPR042097">
    <property type="entry name" value="Aminopeptidase_N-like_N_sf"/>
</dbReference>
<dbReference type="RefSeq" id="XP_055867799.1">
    <property type="nucleotide sequence ID" value="XM_056011824.1"/>
</dbReference>
<dbReference type="AlphaFoldDB" id="A0A9W2YYL2"/>
<keyword evidence="11" id="KW-0735">Signal-anchor</keyword>
<keyword evidence="25" id="KW-1185">Reference proteome</keyword>
<dbReference type="OMA" id="EETEYMP"/>
<keyword evidence="4" id="KW-0031">Aminopeptidase</keyword>
<feature type="binding site" evidence="18">
    <location>
        <position position="447"/>
    </location>
    <ligand>
        <name>Zn(2+)</name>
        <dbReference type="ChEBI" id="CHEBI:29105"/>
        <note>catalytic</note>
    </ligand>
</feature>
<dbReference type="GO" id="GO:0070006">
    <property type="term" value="F:metalloaminopeptidase activity"/>
    <property type="evidence" value="ECO:0007669"/>
    <property type="project" value="TreeGrafter"/>
</dbReference>
<evidence type="ECO:0000256" key="14">
    <source>
        <dbReference type="ARBA" id="ARBA00023136"/>
    </source>
</evidence>
<name>A0A9W2YYL2_BIOGL</name>
<dbReference type="Gene3D" id="1.10.390.10">
    <property type="entry name" value="Neutral Protease Domain 2"/>
    <property type="match status" value="1"/>
</dbReference>
<dbReference type="Gene3D" id="2.60.40.1730">
    <property type="entry name" value="tricorn interacting facor f3 domain"/>
    <property type="match status" value="1"/>
</dbReference>
<feature type="transmembrane region" description="Helical" evidence="21">
    <location>
        <begin position="30"/>
        <end position="56"/>
    </location>
</feature>
<comment type="subcellular location">
    <subcellularLocation>
        <location evidence="1">Cell membrane</location>
    </subcellularLocation>
    <subcellularLocation>
        <location evidence="2">Membrane</location>
        <topology evidence="2">Single-pass type II membrane protein</topology>
    </subcellularLocation>
</comment>
<dbReference type="GO" id="GO:0005615">
    <property type="term" value="C:extracellular space"/>
    <property type="evidence" value="ECO:0007669"/>
    <property type="project" value="TreeGrafter"/>
</dbReference>
<feature type="binding site" evidence="18">
    <location>
        <position position="451"/>
    </location>
    <ligand>
        <name>Zn(2+)</name>
        <dbReference type="ChEBI" id="CHEBI:29105"/>
        <note>catalytic</note>
    </ligand>
</feature>
<evidence type="ECO:0000256" key="21">
    <source>
        <dbReference type="SAM" id="Phobius"/>
    </source>
</evidence>
<evidence type="ECO:0000256" key="1">
    <source>
        <dbReference type="ARBA" id="ARBA00004236"/>
    </source>
</evidence>
<gene>
    <name evidence="26 27 28 29" type="primary">LOC106062333</name>
</gene>
<dbReference type="GO" id="GO:0042277">
    <property type="term" value="F:peptide binding"/>
    <property type="evidence" value="ECO:0007669"/>
    <property type="project" value="TreeGrafter"/>
</dbReference>
<evidence type="ECO:0000313" key="26">
    <source>
        <dbReference type="RefSeq" id="XP_055867797.1"/>
    </source>
</evidence>
<organism evidence="25 28">
    <name type="scientific">Biomphalaria glabrata</name>
    <name type="common">Bloodfluke planorb</name>
    <name type="synonym">Freshwater snail</name>
    <dbReference type="NCBI Taxonomy" id="6526"/>
    <lineage>
        <taxon>Eukaryota</taxon>
        <taxon>Metazoa</taxon>
        <taxon>Spiralia</taxon>
        <taxon>Lophotrochozoa</taxon>
        <taxon>Mollusca</taxon>
        <taxon>Gastropoda</taxon>
        <taxon>Heterobranchia</taxon>
        <taxon>Euthyneura</taxon>
        <taxon>Panpulmonata</taxon>
        <taxon>Hygrophila</taxon>
        <taxon>Lymnaeoidea</taxon>
        <taxon>Planorbidae</taxon>
        <taxon>Biomphalaria</taxon>
    </lineage>
</organism>
<comment type="similarity">
    <text evidence="3">Belongs to the peptidase M1 family.</text>
</comment>
<evidence type="ECO:0000259" key="22">
    <source>
        <dbReference type="Pfam" id="PF01433"/>
    </source>
</evidence>
<proteinExistence type="inferred from homology"/>
<dbReference type="Pfam" id="PF17900">
    <property type="entry name" value="Peptidase_M1_N"/>
    <property type="match status" value="1"/>
</dbReference>
<dbReference type="Pfam" id="PF11838">
    <property type="entry name" value="ERAP1_C"/>
    <property type="match status" value="1"/>
</dbReference>
<dbReference type="Gene3D" id="2.60.40.1910">
    <property type="match status" value="1"/>
</dbReference>
<sequence>MPSQKFELTDLSNSQTDLTAMRDSRSGCHVSALAGFVFLMLSAAVAVGVGVIVHFAGGNREVVCRCDPETILGGQISECLKLASQGHREICEKCPVPTSPSQGPSTQPTAPCPSSTFTASQAPTSTTTVKPKITDVRIPTALYPLHYNIELQTYMAGLDPAGFTFKGTVKIWLRCDQPSDNVTLHINVLSVDKTSLRFYGDFSGYRAPVYTSWSEDKDRQFFILKLNGYTEVGKIYIVEMTYTSPLKDDLSGLYLSTYKRNGQPVYLATTQFQPTDARKVFPCFDEPAIKSTFNVTLVRPSNLTSLSNMPIIDNSTTFEEQGITYVKDVYAQTKKMSTYLLAFIVSDFSYTQNTTKNEVLYRAWSRPEVVSSTKYALDVGINILTYFEEFFNVSFPLPKQDMIAIPDFAAGAMENWGLITYRETAMLYTEGVSNEANKERVAIVVSHELAHQWFGDLVTPRWWDDLWLNEGFATFVEYLGVDHVHPEWNIFEKFALSELQDAFSFDGLVSSHPVYVPVGHPDEINEIFDSISYAKGGSIIRMMRHFLGYETFRKGMNLYLTKLQYSDAFHDDLWAALTEQARLDNKNINVKEVMDTWTLQMNYPVVTVTRDFSRHDALTVHQERFLLNRDAPEQGRFTSPFNYTWNIPLTFASSLTLNFNQTDANVHWLWKHEASKTITYSDLELRNESSGWFLCNVHQNGYYRVNYQLSNWQALAMQLKTNHLVIPVINRAQLINDAWNLAKSGSLDLETAFSVIDYLENEREYVPWQAARIELAYVARMLSVSSAYGSYQTFMQKQLNTSYQYFGLNNSGSSHTEIAARGLIAAEACKYGIPECLDAVKRLYKTWMDNSKINAIDPNLRQVVYCNAISVGGAKEWNFALEMYKESDTASEKINLLLGLSCSKEPWILNNYLNLLLEDTSPIRKQDALSAVSYVASNTIGRNLAWNFFREHFIQLKESFGSSFFQWANIIDSVTRSFNTEFELQELKMFKASQEGQFGSGERSIIQAIEKVETNVKWMNKNLNRISAWLTAHIS</sequence>
<keyword evidence="8 18" id="KW-0479">Metal-binding</keyword>
<evidence type="ECO:0000256" key="11">
    <source>
        <dbReference type="ARBA" id="ARBA00022968"/>
    </source>
</evidence>
<evidence type="ECO:0000256" key="20">
    <source>
        <dbReference type="SAM" id="MobiDB-lite"/>
    </source>
</evidence>
<dbReference type="SUPFAM" id="SSF55486">
    <property type="entry name" value="Metalloproteases ('zincins'), catalytic domain"/>
    <property type="match status" value="1"/>
</dbReference>
<dbReference type="GO" id="GO:0008270">
    <property type="term" value="F:zinc ion binding"/>
    <property type="evidence" value="ECO:0007669"/>
    <property type="project" value="InterPro"/>
</dbReference>
<keyword evidence="14 21" id="KW-0472">Membrane</keyword>
<evidence type="ECO:0000256" key="6">
    <source>
        <dbReference type="ARBA" id="ARBA00022670"/>
    </source>
</evidence>
<dbReference type="InterPro" id="IPR024571">
    <property type="entry name" value="ERAP1-like_C_dom"/>
</dbReference>
<evidence type="ECO:0000256" key="18">
    <source>
        <dbReference type="PIRSR" id="PIRSR634016-3"/>
    </source>
</evidence>
<evidence type="ECO:0000256" key="4">
    <source>
        <dbReference type="ARBA" id="ARBA00022438"/>
    </source>
</evidence>
<dbReference type="InterPro" id="IPR001930">
    <property type="entry name" value="Peptidase_M1"/>
</dbReference>
<evidence type="ECO:0000256" key="12">
    <source>
        <dbReference type="ARBA" id="ARBA00022989"/>
    </source>
</evidence>
<evidence type="ECO:0000256" key="10">
    <source>
        <dbReference type="ARBA" id="ARBA00022833"/>
    </source>
</evidence>